<keyword evidence="2" id="KW-0812">Transmembrane</keyword>
<protein>
    <submittedName>
        <fullName evidence="3">Uncharacterized protein</fullName>
    </submittedName>
</protein>
<feature type="compositionally biased region" description="Low complexity" evidence="1">
    <location>
        <begin position="29"/>
        <end position="41"/>
    </location>
</feature>
<feature type="compositionally biased region" description="Pro residues" evidence="1">
    <location>
        <begin position="86"/>
        <end position="98"/>
    </location>
</feature>
<accession>A0A7H8N6B1</accession>
<proteinExistence type="predicted"/>
<name>A0A7H8N6B1_9ACTN</name>
<keyword evidence="4" id="KW-1185">Reference proteome</keyword>
<feature type="compositionally biased region" description="Gly residues" evidence="1">
    <location>
        <begin position="72"/>
        <end position="82"/>
    </location>
</feature>
<dbReference type="Proteomes" id="UP000509303">
    <property type="component" value="Chromosome"/>
</dbReference>
<evidence type="ECO:0000256" key="1">
    <source>
        <dbReference type="SAM" id="MobiDB-lite"/>
    </source>
</evidence>
<dbReference type="AlphaFoldDB" id="A0A7H8N6B1"/>
<sequence>MSHHQPQSGPYGEQPGPYGNAGGQPQAPNPYAGQPGYGYPAAPDPQAQPAPPAQPGGYGHPAPQQQPNPYAQGGGYGQGGYGQPAPQQPQPQPNPNPYAQPGAPYAQGPYAQPQPAFPQQPMQATQSMQAMQPQPAPYGPPTAGGNGGGGRRKTGLAIGAALAVVAAAVGGYLLFASNEDTAYELSTPQTVAGDYQRVGEGKDESNLTPAGKAQLKEMPVVEDAHPVSANYQTPGQKKLQFSGVWGKVTDPNRAADLALAVITKALVEDGTAETVGSPQKFSPDGFDGDVLKCQELRFTSPKGAITAPACVWGDESTVGVTVMADPAALVTGAGMTLNEAAGLAAEVRSDARVEAG</sequence>
<keyword evidence="2" id="KW-0472">Membrane</keyword>
<feature type="compositionally biased region" description="Low complexity" evidence="1">
    <location>
        <begin position="60"/>
        <end position="71"/>
    </location>
</feature>
<feature type="compositionally biased region" description="Pro residues" evidence="1">
    <location>
        <begin position="42"/>
        <end position="54"/>
    </location>
</feature>
<evidence type="ECO:0000313" key="3">
    <source>
        <dbReference type="EMBL" id="QKW49866.1"/>
    </source>
</evidence>
<dbReference type="RefSeq" id="WP_176161601.1">
    <property type="nucleotide sequence ID" value="NZ_CP054929.1"/>
</dbReference>
<keyword evidence="2" id="KW-1133">Transmembrane helix</keyword>
<evidence type="ECO:0000313" key="4">
    <source>
        <dbReference type="Proteomes" id="UP000509303"/>
    </source>
</evidence>
<reference evidence="3 4" key="1">
    <citation type="submission" date="2020-06" db="EMBL/GenBank/DDBJ databases">
        <title>Genome mining for natural products.</title>
        <authorList>
            <person name="Zhang B."/>
            <person name="Shi J."/>
            <person name="Ge H."/>
        </authorList>
    </citation>
    <scope>NUCLEOTIDE SEQUENCE [LARGE SCALE GENOMIC DNA]</scope>
    <source>
        <strain evidence="3 4">NA00687</strain>
    </source>
</reference>
<organism evidence="3 4">
    <name type="scientific">Streptomyces buecherae</name>
    <dbReference type="NCBI Taxonomy" id="2763006"/>
    <lineage>
        <taxon>Bacteria</taxon>
        <taxon>Bacillati</taxon>
        <taxon>Actinomycetota</taxon>
        <taxon>Actinomycetes</taxon>
        <taxon>Kitasatosporales</taxon>
        <taxon>Streptomycetaceae</taxon>
        <taxon>Streptomyces</taxon>
    </lineage>
</organism>
<evidence type="ECO:0000256" key="2">
    <source>
        <dbReference type="SAM" id="Phobius"/>
    </source>
</evidence>
<gene>
    <name evidence="3" type="ORF">HUT08_10275</name>
</gene>
<feature type="region of interest" description="Disordered" evidence="1">
    <location>
        <begin position="1"/>
        <end position="150"/>
    </location>
</feature>
<feature type="compositionally biased region" description="Low complexity" evidence="1">
    <location>
        <begin position="99"/>
        <end position="133"/>
    </location>
</feature>
<dbReference type="EMBL" id="CP054929">
    <property type="protein sequence ID" value="QKW49866.1"/>
    <property type="molecule type" value="Genomic_DNA"/>
</dbReference>
<feature type="transmembrane region" description="Helical" evidence="2">
    <location>
        <begin position="156"/>
        <end position="175"/>
    </location>
</feature>